<keyword evidence="9" id="KW-0808">Transferase</keyword>
<feature type="domain" description="ACT" evidence="7">
    <location>
        <begin position="681"/>
        <end position="756"/>
    </location>
</feature>
<sequence>MNISELTLGLGMVKVREDHHLSAEGHVDIEGWIQHISVQTKLDDVDVIRDACELSLEIEKEAVREDRLWAQGHSSFETGLEMAQILAELNLDQQSLVAAILYRAVREERLSLDAVKKKFGEEVAKLIDGVQQMAAISAIHTPYKGSVLGQSQGQLDNVRKMLITMIDDVRVVLIKLAERTCAIRAVKNAQAEKRQRVAREVFDIYAPLAHRLGIGHVKWELEDLSFRYLHDTAYKKIAKQLRERRVDRDEFIRTVLDTLESEVARFGLKAEITGRSKHIYSIWRKMHRKNLDFSQIYDIRAFRILVPEVRDCYAVLGIVHSLWRHIPHEFDDYIANPKGNGYRSLHTAVVGPQGKVMEVQIRTHEMHEEAELGVCAHWLYKGTDVKTKSTGYEDKISWLRQVLEWQEEIGDVSGLVDQLSTEASTDRVYVFTPEGHVVDLRQGATPVDFAYRVHTEVGHSCRGAKVNGRIVPLTYPLKTGEQVSILTSNNPAPSRDWLNSGLGYIQTSRARAKVAHWFKEQNREQNIIDGRAVLEDEFKRLSVGDIELNELAEKVNYKSAADMFAAIGAGDLRPMHVANVAQKLLGPHEEEQLSLQLNVYKEDKSTDSDIQIRGVGKLLTTIANCCQPVPGDSIIGYITVGRGVSIHRDDCINLLQLQDKDPNRIIEVSWGKTPESTYAVDVEIQAYDREGLIRDVTIILANERVNVIGMNTYTDRMNSTATLILKVEIDSLDSLGRLLSKIKQLPNVIEARRKRDS</sequence>
<dbReference type="InterPro" id="IPR004811">
    <property type="entry name" value="RelA/Spo_fam"/>
</dbReference>
<dbReference type="GO" id="GO:0008728">
    <property type="term" value="F:GTP diphosphokinase activity"/>
    <property type="evidence" value="ECO:0007669"/>
    <property type="project" value="UniProtKB-EC"/>
</dbReference>
<evidence type="ECO:0000256" key="3">
    <source>
        <dbReference type="ARBA" id="ARBA00029754"/>
    </source>
</evidence>
<dbReference type="SUPFAM" id="SSF109604">
    <property type="entry name" value="HD-domain/PDEase-like"/>
    <property type="match status" value="1"/>
</dbReference>
<dbReference type="SUPFAM" id="SSF81301">
    <property type="entry name" value="Nucleotidyltransferase"/>
    <property type="match status" value="1"/>
</dbReference>
<dbReference type="PROSITE" id="PS51671">
    <property type="entry name" value="ACT"/>
    <property type="match status" value="1"/>
</dbReference>
<dbReference type="SUPFAM" id="SSF55021">
    <property type="entry name" value="ACT-like"/>
    <property type="match status" value="1"/>
</dbReference>
<dbReference type="InterPro" id="IPR004095">
    <property type="entry name" value="TGS"/>
</dbReference>
<dbReference type="Proteomes" id="UP001163739">
    <property type="component" value="Chromosome"/>
</dbReference>
<dbReference type="InterPro" id="IPR002912">
    <property type="entry name" value="ACT_dom"/>
</dbReference>
<dbReference type="InterPro" id="IPR045600">
    <property type="entry name" value="RelA/SpoT_AH_RIS"/>
</dbReference>
<dbReference type="InterPro" id="IPR007685">
    <property type="entry name" value="RelA_SpoT"/>
</dbReference>
<dbReference type="Pfam" id="PF13291">
    <property type="entry name" value="ACT_4"/>
    <property type="match status" value="1"/>
</dbReference>
<dbReference type="PANTHER" id="PTHR21262">
    <property type="entry name" value="GUANOSINE-3',5'-BIS DIPHOSPHATE 3'-PYROPHOSPHOHYDROLASE"/>
    <property type="match status" value="1"/>
</dbReference>
<dbReference type="PROSITE" id="PS51880">
    <property type="entry name" value="TGS"/>
    <property type="match status" value="1"/>
</dbReference>
<comment type="similarity">
    <text evidence="6">Belongs to the relA/spoT family.</text>
</comment>
<proteinExistence type="inferred from homology"/>
<reference evidence="9" key="1">
    <citation type="submission" date="2022-06" db="EMBL/GenBank/DDBJ databases">
        <title>Alkalimarinus sp. nov., isolated from gut of a Alitta virens.</title>
        <authorList>
            <person name="Yang A.I."/>
            <person name="Shin N.-R."/>
        </authorList>
    </citation>
    <scope>NUCLEOTIDE SEQUENCE</scope>
    <source>
        <strain evidence="9">A2M4</strain>
    </source>
</reference>
<evidence type="ECO:0000256" key="1">
    <source>
        <dbReference type="ARBA" id="ARBA00019852"/>
    </source>
</evidence>
<dbReference type="PANTHER" id="PTHR21262:SF31">
    <property type="entry name" value="GTP PYROPHOSPHOKINASE"/>
    <property type="match status" value="1"/>
</dbReference>
<dbReference type="Pfam" id="PF04607">
    <property type="entry name" value="RelA_SpoT"/>
    <property type="match status" value="1"/>
</dbReference>
<evidence type="ECO:0000256" key="2">
    <source>
        <dbReference type="ARBA" id="ARBA00025704"/>
    </source>
</evidence>
<protein>
    <recommendedName>
        <fullName evidence="1">GTP pyrophosphokinase</fullName>
    </recommendedName>
    <alternativeName>
        <fullName evidence="4">(p)ppGpp synthase</fullName>
    </alternativeName>
    <alternativeName>
        <fullName evidence="3">ATP:GTP 3'-pyrophosphotransferase</fullName>
    </alternativeName>
    <alternativeName>
        <fullName evidence="5">ppGpp synthase I</fullName>
    </alternativeName>
</protein>
<evidence type="ECO:0000313" key="10">
    <source>
        <dbReference type="Proteomes" id="UP001163739"/>
    </source>
</evidence>
<dbReference type="Pfam" id="PF13328">
    <property type="entry name" value="HD_4"/>
    <property type="match status" value="1"/>
</dbReference>
<dbReference type="Gene3D" id="1.10.3210.10">
    <property type="entry name" value="Hypothetical protein af1432"/>
    <property type="match status" value="1"/>
</dbReference>
<dbReference type="InterPro" id="IPR012676">
    <property type="entry name" value="TGS-like"/>
</dbReference>
<dbReference type="CDD" id="cd05399">
    <property type="entry name" value="NT_Rel-Spo_like"/>
    <property type="match status" value="1"/>
</dbReference>
<dbReference type="InterPro" id="IPR045865">
    <property type="entry name" value="ACT-like_dom_sf"/>
</dbReference>
<evidence type="ECO:0000259" key="8">
    <source>
        <dbReference type="PROSITE" id="PS51880"/>
    </source>
</evidence>
<dbReference type="InterPro" id="IPR012675">
    <property type="entry name" value="Beta-grasp_dom_sf"/>
</dbReference>
<evidence type="ECO:0000256" key="6">
    <source>
        <dbReference type="RuleBase" id="RU003847"/>
    </source>
</evidence>
<dbReference type="NCBIfam" id="NF008124">
    <property type="entry name" value="PRK10872.1"/>
    <property type="match status" value="1"/>
</dbReference>
<feature type="domain" description="TGS" evidence="8">
    <location>
        <begin position="426"/>
        <end position="487"/>
    </location>
</feature>
<dbReference type="Gene3D" id="3.30.70.260">
    <property type="match status" value="1"/>
</dbReference>
<organism evidence="9 10">
    <name type="scientific">Alkalimarinus alittae</name>
    <dbReference type="NCBI Taxonomy" id="2961619"/>
    <lineage>
        <taxon>Bacteria</taxon>
        <taxon>Pseudomonadati</taxon>
        <taxon>Pseudomonadota</taxon>
        <taxon>Gammaproteobacteria</taxon>
        <taxon>Alteromonadales</taxon>
        <taxon>Alteromonadaceae</taxon>
        <taxon>Alkalimarinus</taxon>
    </lineage>
</organism>
<dbReference type="CDD" id="cd01668">
    <property type="entry name" value="TGS_RSH"/>
    <property type="match status" value="1"/>
</dbReference>
<gene>
    <name evidence="9" type="primary">relA</name>
    <name evidence="9" type="ORF">NKI27_05095</name>
</gene>
<dbReference type="InterPro" id="IPR043519">
    <property type="entry name" value="NT_sf"/>
</dbReference>
<dbReference type="Pfam" id="PF02824">
    <property type="entry name" value="TGS"/>
    <property type="match status" value="1"/>
</dbReference>
<dbReference type="Pfam" id="PF19296">
    <property type="entry name" value="RelA_AH_RIS"/>
    <property type="match status" value="1"/>
</dbReference>
<dbReference type="EMBL" id="CP100390">
    <property type="protein sequence ID" value="UZE97127.1"/>
    <property type="molecule type" value="Genomic_DNA"/>
</dbReference>
<dbReference type="InterPro" id="IPR033655">
    <property type="entry name" value="TGS_RelA/SpoT"/>
</dbReference>
<dbReference type="Gene3D" id="3.10.20.30">
    <property type="match status" value="1"/>
</dbReference>
<dbReference type="SMART" id="SM00954">
    <property type="entry name" value="RelA_SpoT"/>
    <property type="match status" value="1"/>
</dbReference>
<dbReference type="Gene3D" id="3.30.460.10">
    <property type="entry name" value="Beta Polymerase, domain 2"/>
    <property type="match status" value="1"/>
</dbReference>
<comment type="pathway">
    <text evidence="2">Purine metabolism.</text>
</comment>
<keyword evidence="10" id="KW-1185">Reference proteome</keyword>
<evidence type="ECO:0000256" key="4">
    <source>
        <dbReference type="ARBA" id="ARBA00032407"/>
    </source>
</evidence>
<name>A0ABY6N566_9ALTE</name>
<evidence type="ECO:0000313" key="9">
    <source>
        <dbReference type="EMBL" id="UZE97127.1"/>
    </source>
</evidence>
<dbReference type="RefSeq" id="WP_265048608.1">
    <property type="nucleotide sequence ID" value="NZ_CP100390.1"/>
</dbReference>
<dbReference type="NCBIfam" id="TIGR00691">
    <property type="entry name" value="spoT_relA"/>
    <property type="match status" value="1"/>
</dbReference>
<accession>A0ABY6N566</accession>
<dbReference type="CDD" id="cd04876">
    <property type="entry name" value="ACT_RelA-SpoT"/>
    <property type="match status" value="1"/>
</dbReference>
<evidence type="ECO:0000259" key="7">
    <source>
        <dbReference type="PROSITE" id="PS51671"/>
    </source>
</evidence>
<evidence type="ECO:0000256" key="5">
    <source>
        <dbReference type="ARBA" id="ARBA00033308"/>
    </source>
</evidence>
<comment type="function">
    <text evidence="6">In eubacteria ppGpp (guanosine 3'-diphosphate 5'-diphosphate) is a mediator of the stringent response that coordinates a variety of cellular activities in response to changes in nutritional abundance.</text>
</comment>
<dbReference type="SUPFAM" id="SSF81271">
    <property type="entry name" value="TGS-like"/>
    <property type="match status" value="1"/>
</dbReference>